<feature type="domain" description="Peptidase M20 dimerisation" evidence="8">
    <location>
        <begin position="230"/>
        <end position="322"/>
    </location>
</feature>
<dbReference type="NCBIfam" id="TIGR01879">
    <property type="entry name" value="hydantase"/>
    <property type="match status" value="1"/>
</dbReference>
<comment type="cofactor">
    <cofactor evidence="7">
        <name>Zn(2+)</name>
        <dbReference type="ChEBI" id="CHEBI:29105"/>
    </cofactor>
    <text evidence="7">Binds 2 Zn(2+) ions per subunit.</text>
</comment>
<gene>
    <name evidence="9" type="ordered locus">Tmar_1802</name>
</gene>
<dbReference type="PIRSF" id="PIRSF001235">
    <property type="entry name" value="Amidase_carbamoylase"/>
    <property type="match status" value="1"/>
</dbReference>
<dbReference type="InterPro" id="IPR002933">
    <property type="entry name" value="Peptidase_M20"/>
</dbReference>
<reference evidence="10" key="2">
    <citation type="journal article" date="2010" name="Stand. Genomic Sci.">
        <title>Complete genome sequence of Thermaerobacter marianensis type strain (7p75aT).</title>
        <authorList>
            <person name="Han C."/>
            <person name="Gu W."/>
            <person name="Zhang X."/>
            <person name="Lapidus A."/>
            <person name="Nolan M."/>
            <person name="Copeland A."/>
            <person name="Lucas S."/>
            <person name="Glavina Del Rio T."/>
            <person name="Tice H."/>
            <person name="Cheng J."/>
            <person name="Tapia R."/>
            <person name="Goodwin L."/>
            <person name="Pitluck S."/>
            <person name="Pagani I."/>
            <person name="Ivanova N."/>
            <person name="Mavromatis K."/>
            <person name="Mikhailova N."/>
            <person name="Pati A."/>
            <person name="Chen A."/>
            <person name="Palaniappan K."/>
            <person name="Land M."/>
            <person name="Hauser L."/>
            <person name="Chang Y."/>
            <person name="Jeffries C."/>
            <person name="Schneider S."/>
            <person name="Rohde M."/>
            <person name="Goker M."/>
            <person name="Pukall R."/>
            <person name="Woyke T."/>
            <person name="Bristow J."/>
            <person name="Eisen J."/>
            <person name="Markowitz V."/>
            <person name="Hugenholtz P."/>
            <person name="Kyrpides N."/>
            <person name="Klenk H."/>
            <person name="Detter J."/>
        </authorList>
    </citation>
    <scope>NUCLEOTIDE SEQUENCE [LARGE SCALE GENOMIC DNA]</scope>
    <source>
        <strain evidence="10">ATCC 700841 / DSM 12885 / JCM 10246 / 7p75a</strain>
    </source>
</reference>
<dbReference type="Pfam" id="PF01546">
    <property type="entry name" value="Peptidase_M20"/>
    <property type="match status" value="1"/>
</dbReference>
<dbReference type="EC" id="3.5.1.87" evidence="9"/>
<evidence type="ECO:0000256" key="7">
    <source>
        <dbReference type="PIRSR" id="PIRSR001235-1"/>
    </source>
</evidence>
<name>E6SI23_THEM7</name>
<dbReference type="Proteomes" id="UP000008915">
    <property type="component" value="Chromosome"/>
</dbReference>
<evidence type="ECO:0000256" key="5">
    <source>
        <dbReference type="ARBA" id="ARBA00022801"/>
    </source>
</evidence>
<dbReference type="Gene3D" id="3.30.70.360">
    <property type="match status" value="1"/>
</dbReference>
<dbReference type="InterPro" id="IPR010158">
    <property type="entry name" value="Amidase_Cbmase"/>
</dbReference>
<evidence type="ECO:0000256" key="4">
    <source>
        <dbReference type="ARBA" id="ARBA00022723"/>
    </source>
</evidence>
<dbReference type="InterPro" id="IPR011650">
    <property type="entry name" value="Peptidase_M20_dimer"/>
</dbReference>
<dbReference type="KEGG" id="tmr:Tmar_1802"/>
<evidence type="ECO:0000256" key="6">
    <source>
        <dbReference type="ARBA" id="ARBA00023211"/>
    </source>
</evidence>
<dbReference type="GO" id="GO:0016813">
    <property type="term" value="F:hydrolase activity, acting on carbon-nitrogen (but not peptide) bonds, in linear amidines"/>
    <property type="evidence" value="ECO:0007669"/>
    <property type="project" value="InterPro"/>
</dbReference>
<feature type="binding site" evidence="7">
    <location>
        <position position="139"/>
    </location>
    <ligand>
        <name>Zn(2+)</name>
        <dbReference type="ChEBI" id="CHEBI:29105"/>
        <label>2</label>
    </ligand>
</feature>
<comment type="similarity">
    <text evidence="2">Belongs to the peptidase M20 family.</text>
</comment>
<dbReference type="GO" id="GO:0046872">
    <property type="term" value="F:metal ion binding"/>
    <property type="evidence" value="ECO:0007669"/>
    <property type="project" value="UniProtKB-KW"/>
</dbReference>
<accession>E6SI23</accession>
<comment type="subunit">
    <text evidence="3">Homodimer.</text>
</comment>
<dbReference type="PANTHER" id="PTHR32494">
    <property type="entry name" value="ALLANTOATE DEIMINASE-RELATED"/>
    <property type="match status" value="1"/>
</dbReference>
<dbReference type="eggNOG" id="COG0624">
    <property type="taxonomic scope" value="Bacteria"/>
</dbReference>
<keyword evidence="10" id="KW-1185">Reference proteome</keyword>
<keyword evidence="6" id="KW-0464">Manganese</keyword>
<organism evidence="9 10">
    <name type="scientific">Thermaerobacter marianensis (strain ATCC 700841 / DSM 12885 / JCM 10246 / 7p75a)</name>
    <dbReference type="NCBI Taxonomy" id="644966"/>
    <lineage>
        <taxon>Bacteria</taxon>
        <taxon>Bacillati</taxon>
        <taxon>Bacillota</taxon>
        <taxon>Clostridia</taxon>
        <taxon>Eubacteriales</taxon>
        <taxon>Clostridiales Family XVII. Incertae Sedis</taxon>
        <taxon>Thermaerobacter</taxon>
    </lineage>
</organism>
<dbReference type="InterPro" id="IPR036264">
    <property type="entry name" value="Bact_exopeptidase_dim_dom"/>
</dbReference>
<evidence type="ECO:0000313" key="10">
    <source>
        <dbReference type="Proteomes" id="UP000008915"/>
    </source>
</evidence>
<dbReference type="PANTHER" id="PTHR32494:SF19">
    <property type="entry name" value="ALLANTOATE DEIMINASE-RELATED"/>
    <property type="match status" value="1"/>
</dbReference>
<keyword evidence="5 9" id="KW-0378">Hydrolase</keyword>
<dbReference type="NCBIfam" id="NF006771">
    <property type="entry name" value="PRK09290.1-5"/>
    <property type="match status" value="1"/>
</dbReference>
<dbReference type="Gene3D" id="3.40.630.10">
    <property type="entry name" value="Zn peptidases"/>
    <property type="match status" value="1"/>
</dbReference>
<evidence type="ECO:0000259" key="8">
    <source>
        <dbReference type="Pfam" id="PF07687"/>
    </source>
</evidence>
<keyword evidence="4 7" id="KW-0479">Metal-binding</keyword>
<evidence type="ECO:0000256" key="3">
    <source>
        <dbReference type="ARBA" id="ARBA00011738"/>
    </source>
</evidence>
<evidence type="ECO:0000256" key="1">
    <source>
        <dbReference type="ARBA" id="ARBA00001936"/>
    </source>
</evidence>
<feature type="binding site" evidence="7">
    <location>
        <position position="104"/>
    </location>
    <ligand>
        <name>Zn(2+)</name>
        <dbReference type="ChEBI" id="CHEBI:29105"/>
        <label>1</label>
    </ligand>
</feature>
<keyword evidence="7" id="KW-0862">Zinc</keyword>
<protein>
    <submittedName>
        <fullName evidence="9">Amidase, hydantoinase/carbamoylase family</fullName>
        <ecNumber evidence="9">3.5.1.87</ecNumber>
    </submittedName>
</protein>
<comment type="cofactor">
    <cofactor evidence="1">
        <name>Mn(2+)</name>
        <dbReference type="ChEBI" id="CHEBI:29035"/>
    </cofactor>
</comment>
<dbReference type="SUPFAM" id="SSF55031">
    <property type="entry name" value="Bacterial exopeptidase dimerisation domain"/>
    <property type="match status" value="1"/>
</dbReference>
<feature type="binding site" evidence="7">
    <location>
        <position position="104"/>
    </location>
    <ligand>
        <name>Zn(2+)</name>
        <dbReference type="ChEBI" id="CHEBI:29105"/>
        <label>2</label>
    </ligand>
</feature>
<evidence type="ECO:0000256" key="2">
    <source>
        <dbReference type="ARBA" id="ARBA00006153"/>
    </source>
</evidence>
<feature type="binding site" evidence="7">
    <location>
        <position position="397"/>
    </location>
    <ligand>
        <name>Zn(2+)</name>
        <dbReference type="ChEBI" id="CHEBI:29105"/>
        <label>2</label>
    </ligand>
</feature>
<dbReference type="GO" id="GO:0050538">
    <property type="term" value="F:N-carbamoyl-L-amino-acid hydrolase activity"/>
    <property type="evidence" value="ECO:0007669"/>
    <property type="project" value="UniProtKB-EC"/>
</dbReference>
<proteinExistence type="inferred from homology"/>
<dbReference type="InterPro" id="IPR001261">
    <property type="entry name" value="ArgE/DapE_CS"/>
</dbReference>
<reference evidence="9 10" key="1">
    <citation type="journal article" date="2010" name="Stand. Genomic Sci.">
        <title>Complete genome sequence of Thermaerobacter marianensis type strain (7p75a).</title>
        <authorList>
            <person name="Han C."/>
            <person name="Gu W."/>
            <person name="Zhang X."/>
            <person name="Lapidus A."/>
            <person name="Nolan M."/>
            <person name="Copeland A."/>
            <person name="Lucas S."/>
            <person name="Del Rio T.G."/>
            <person name="Tice H."/>
            <person name="Cheng J.F."/>
            <person name="Tapia R."/>
            <person name="Goodwin L."/>
            <person name="Pitluck S."/>
            <person name="Pagani I."/>
            <person name="Ivanova N."/>
            <person name="Mavromatis K."/>
            <person name="Mikhailova N."/>
            <person name="Pati A."/>
            <person name="Chen A."/>
            <person name="Palaniappan K."/>
            <person name="Land M."/>
            <person name="Hauser L."/>
            <person name="Chang Y.J."/>
            <person name="Jeffries C.D."/>
            <person name="Schneider S."/>
            <person name="Rohde M."/>
            <person name="Goker M."/>
            <person name="Pukall R."/>
            <person name="Woyke T."/>
            <person name="Bristow J."/>
            <person name="Eisen J.A."/>
            <person name="Markowitz V."/>
            <person name="Hugenholtz P."/>
            <person name="Kyrpides N.C."/>
            <person name="Klenk H.P."/>
            <person name="Detter J.C."/>
        </authorList>
    </citation>
    <scope>NUCLEOTIDE SEQUENCE [LARGE SCALE GENOMIC DNA]</scope>
    <source>
        <strain evidence="10">ATCC 700841 / DSM 12885 / JCM 10246 / 7p75a</strain>
    </source>
</reference>
<dbReference type="AlphaFoldDB" id="E6SI23"/>
<dbReference type="PROSITE" id="PS00758">
    <property type="entry name" value="ARGE_DAPE_CPG2_1"/>
    <property type="match status" value="1"/>
</dbReference>
<sequence length="427" mass="45843">MWRKGDVNMVPGSRPTVRAERLWADIMQLATFTEPDRPYTRRAFTEVYQAGRRWLAARMKEAGLAVRIDAGGNLIGRWEGTEPGRAPLMLGSHTDTVLGGGRFDGVVGVLGALEAVRALREAGVRLRHPVEVVDFLAEEPSDYGPSCIGSLALTGGLTPEMLAEVNPAGETLAAGIRRMGGDPRSLSAPLRRPGDIAAYVEMHIEQGPVLEQRGIPIGIVTAIASMEWHSVTLEGQPGHAGTTPMELRRDALTAAAEVILAVERTGRELATSGHCVATTGRLLVEPNNVNVIPGRVELTVDVRSHDPRRLADAWTHIRTAIEGISQTSGVRWTSRCLGRAEGAEADPQVMEALEGAAHALGYPTLRLASGAGHDAMHLARIAPMGMLFIPCRGGRSHCPEEWASPEDVARGTEVLVGALQWLDRSLP</sequence>
<dbReference type="Pfam" id="PF07687">
    <property type="entry name" value="M20_dimer"/>
    <property type="match status" value="1"/>
</dbReference>
<feature type="binding site" evidence="7">
    <location>
        <position position="203"/>
    </location>
    <ligand>
        <name>Zn(2+)</name>
        <dbReference type="ChEBI" id="CHEBI:29105"/>
        <label>1</label>
    </ligand>
</feature>
<feature type="binding site" evidence="7">
    <location>
        <position position="93"/>
    </location>
    <ligand>
        <name>Zn(2+)</name>
        <dbReference type="ChEBI" id="CHEBI:29105"/>
        <label>1</label>
    </ligand>
</feature>
<dbReference type="HOGENOM" id="CLU_024588_6_1_9"/>
<dbReference type="CDD" id="cd03884">
    <property type="entry name" value="M20_bAS"/>
    <property type="match status" value="1"/>
</dbReference>
<dbReference type="EMBL" id="CP002344">
    <property type="protein sequence ID" value="ADU51903.1"/>
    <property type="molecule type" value="Genomic_DNA"/>
</dbReference>
<dbReference type="SUPFAM" id="SSF53187">
    <property type="entry name" value="Zn-dependent exopeptidases"/>
    <property type="match status" value="1"/>
</dbReference>
<evidence type="ECO:0000313" key="9">
    <source>
        <dbReference type="EMBL" id="ADU51903.1"/>
    </source>
</evidence>